<protein>
    <submittedName>
        <fullName evidence="1">Uncharacterized protein</fullName>
    </submittedName>
</protein>
<dbReference type="AlphaFoldDB" id="A0A7R9BJA0"/>
<proteinExistence type="predicted"/>
<evidence type="ECO:0000313" key="1">
    <source>
        <dbReference type="EMBL" id="CAD7275520.1"/>
    </source>
</evidence>
<dbReference type="EMBL" id="CAJPEX010000431">
    <property type="protein sequence ID" value="CAG0915672.1"/>
    <property type="molecule type" value="Genomic_DNA"/>
</dbReference>
<evidence type="ECO:0000313" key="2">
    <source>
        <dbReference type="Proteomes" id="UP000678499"/>
    </source>
</evidence>
<dbReference type="EMBL" id="OA882468">
    <property type="protein sequence ID" value="CAD7275520.1"/>
    <property type="molecule type" value="Genomic_DNA"/>
</dbReference>
<reference evidence="1" key="1">
    <citation type="submission" date="2020-11" db="EMBL/GenBank/DDBJ databases">
        <authorList>
            <person name="Tran Van P."/>
        </authorList>
    </citation>
    <scope>NUCLEOTIDE SEQUENCE</scope>
</reference>
<sequence>MTSEVQSVDLREMVEVVMKGGKVPANFTARHYGAADLCEVIESVLEKNCDTESVVNVLNFVLSGLSAYQRQYVILRVVPKFVMPLVLGKAVSFRLQCCLKNICECQHNLVVFNVILKPILEVILSSSCGSEVLFDIAKMLTRKFISPSSNASAVMIGHLCSSQPCEKVLQLMESLINFAGDERRSSPSLNDFVLANLAKYILASPPALRVSGSSARISSVLKNVYEKETDVPIVSSLIDSCVQLCSENNEEFVFSSVTA</sequence>
<organism evidence="1">
    <name type="scientific">Notodromas monacha</name>
    <dbReference type="NCBI Taxonomy" id="399045"/>
    <lineage>
        <taxon>Eukaryota</taxon>
        <taxon>Metazoa</taxon>
        <taxon>Ecdysozoa</taxon>
        <taxon>Arthropoda</taxon>
        <taxon>Crustacea</taxon>
        <taxon>Oligostraca</taxon>
        <taxon>Ostracoda</taxon>
        <taxon>Podocopa</taxon>
        <taxon>Podocopida</taxon>
        <taxon>Cypridocopina</taxon>
        <taxon>Cypridoidea</taxon>
        <taxon>Cyprididae</taxon>
        <taxon>Notodromas</taxon>
    </lineage>
</organism>
<name>A0A7R9BJA0_9CRUS</name>
<keyword evidence="2" id="KW-1185">Reference proteome</keyword>
<dbReference type="Proteomes" id="UP000678499">
    <property type="component" value="Unassembled WGS sequence"/>
</dbReference>
<accession>A0A7R9BJA0</accession>
<gene>
    <name evidence="1" type="ORF">NMOB1V02_LOCUS3313</name>
</gene>